<dbReference type="SMART" id="SM00822">
    <property type="entry name" value="PKS_KR"/>
    <property type="match status" value="1"/>
</dbReference>
<evidence type="ECO:0000256" key="3">
    <source>
        <dbReference type="ARBA" id="ARBA00023002"/>
    </source>
</evidence>
<keyword evidence="2" id="KW-0521">NADP</keyword>
<dbReference type="PROSITE" id="PS00061">
    <property type="entry name" value="ADH_SHORT"/>
    <property type="match status" value="1"/>
</dbReference>
<comment type="caution">
    <text evidence="6">The sequence shown here is derived from an EMBL/GenBank/DDBJ whole genome shotgun (WGS) entry which is preliminary data.</text>
</comment>
<reference evidence="6" key="1">
    <citation type="submission" date="2019-10" db="EMBL/GenBank/DDBJ databases">
        <authorList>
            <consortium name="DOE Joint Genome Institute"/>
            <person name="Kuo A."/>
            <person name="Miyauchi S."/>
            <person name="Kiss E."/>
            <person name="Drula E."/>
            <person name="Kohler A."/>
            <person name="Sanchez-Garcia M."/>
            <person name="Andreopoulos B."/>
            <person name="Barry K.W."/>
            <person name="Bonito G."/>
            <person name="Buee M."/>
            <person name="Carver A."/>
            <person name="Chen C."/>
            <person name="Cichocki N."/>
            <person name="Clum A."/>
            <person name="Culley D."/>
            <person name="Crous P.W."/>
            <person name="Fauchery L."/>
            <person name="Girlanda M."/>
            <person name="Hayes R."/>
            <person name="Keri Z."/>
            <person name="LaButti K."/>
            <person name="Lipzen A."/>
            <person name="Lombard V."/>
            <person name="Magnuson J."/>
            <person name="Maillard F."/>
            <person name="Morin E."/>
            <person name="Murat C."/>
            <person name="Nolan M."/>
            <person name="Ohm R."/>
            <person name="Pangilinan J."/>
            <person name="Pereira M."/>
            <person name="Perotto S."/>
            <person name="Peter M."/>
            <person name="Riley R."/>
            <person name="Sitrit Y."/>
            <person name="Stielow B."/>
            <person name="Szollosi G."/>
            <person name="Zifcakova L."/>
            <person name="Stursova M."/>
            <person name="Spatafora J.W."/>
            <person name="Tedersoo L."/>
            <person name="Vaario L.-M."/>
            <person name="Yamada A."/>
            <person name="Yan M."/>
            <person name="Wang P."/>
            <person name="Xu J."/>
            <person name="Bruns T."/>
            <person name="Baldrian P."/>
            <person name="Vilgalys R."/>
            <person name="Henrissat B."/>
            <person name="Grigoriev I.V."/>
            <person name="Hibbett D."/>
            <person name="Nagy L.G."/>
            <person name="Martin F.M."/>
        </authorList>
    </citation>
    <scope>NUCLEOTIDE SEQUENCE</scope>
    <source>
        <strain evidence="6">Prilba</strain>
    </source>
</reference>
<dbReference type="InterPro" id="IPR002347">
    <property type="entry name" value="SDR_fam"/>
</dbReference>
<name>A0A9P5N2W4_9AGAM</name>
<protein>
    <submittedName>
        <fullName evidence="6">Short-chain dehydrogenase</fullName>
    </submittedName>
</protein>
<evidence type="ECO:0000256" key="1">
    <source>
        <dbReference type="ARBA" id="ARBA00006484"/>
    </source>
</evidence>
<evidence type="ECO:0000256" key="4">
    <source>
        <dbReference type="RuleBase" id="RU000363"/>
    </source>
</evidence>
<dbReference type="GO" id="GO:0050664">
    <property type="term" value="F:oxidoreductase activity, acting on NAD(P)H, oxygen as acceptor"/>
    <property type="evidence" value="ECO:0007669"/>
    <property type="project" value="TreeGrafter"/>
</dbReference>
<evidence type="ECO:0000259" key="5">
    <source>
        <dbReference type="SMART" id="SM00822"/>
    </source>
</evidence>
<evidence type="ECO:0000313" key="6">
    <source>
        <dbReference type="EMBL" id="KAF8484749.1"/>
    </source>
</evidence>
<accession>A0A9P5N2W4</accession>
<comment type="similarity">
    <text evidence="1 4">Belongs to the short-chain dehydrogenases/reductases (SDR) family.</text>
</comment>
<proteinExistence type="inferred from homology"/>
<sequence length="258" mass="27504">MSVVVITGASRGIGLAATSFLLETFKATVIAISRTRSSELDALATAHPEALQIVQCNITDELAFTRAIQSVPAKYGRLDALVLNAGTLDPMMRIASSDTPLDAWRTHFEVNVYSLVTALKAAAPSLRESPNGGKVIFVSSGAAVGGVAGWGPYNASKAAMNSLNRTLATEEKGKIISIAVRPGKVDTDMQREIREFGGIHMAPGDHDSFVREKNNGLLLKPEDPGHVIAGLAVNGPESLSGEFVSWDDPRCYEFRRPA</sequence>
<dbReference type="OrthoDB" id="9876299at2759"/>
<reference evidence="6" key="2">
    <citation type="journal article" date="2020" name="Nat. Commun.">
        <title>Large-scale genome sequencing of mycorrhizal fungi provides insights into the early evolution of symbiotic traits.</title>
        <authorList>
            <person name="Miyauchi S."/>
            <person name="Kiss E."/>
            <person name="Kuo A."/>
            <person name="Drula E."/>
            <person name="Kohler A."/>
            <person name="Sanchez-Garcia M."/>
            <person name="Morin E."/>
            <person name="Andreopoulos B."/>
            <person name="Barry K.W."/>
            <person name="Bonito G."/>
            <person name="Buee M."/>
            <person name="Carver A."/>
            <person name="Chen C."/>
            <person name="Cichocki N."/>
            <person name="Clum A."/>
            <person name="Culley D."/>
            <person name="Crous P.W."/>
            <person name="Fauchery L."/>
            <person name="Girlanda M."/>
            <person name="Hayes R.D."/>
            <person name="Keri Z."/>
            <person name="LaButti K."/>
            <person name="Lipzen A."/>
            <person name="Lombard V."/>
            <person name="Magnuson J."/>
            <person name="Maillard F."/>
            <person name="Murat C."/>
            <person name="Nolan M."/>
            <person name="Ohm R.A."/>
            <person name="Pangilinan J."/>
            <person name="Pereira M.F."/>
            <person name="Perotto S."/>
            <person name="Peter M."/>
            <person name="Pfister S."/>
            <person name="Riley R."/>
            <person name="Sitrit Y."/>
            <person name="Stielow J.B."/>
            <person name="Szollosi G."/>
            <person name="Zifcakova L."/>
            <person name="Stursova M."/>
            <person name="Spatafora J.W."/>
            <person name="Tedersoo L."/>
            <person name="Vaario L.M."/>
            <person name="Yamada A."/>
            <person name="Yan M."/>
            <person name="Wang P."/>
            <person name="Xu J."/>
            <person name="Bruns T."/>
            <person name="Baldrian P."/>
            <person name="Vilgalys R."/>
            <person name="Dunand C."/>
            <person name="Henrissat B."/>
            <person name="Grigoriev I.V."/>
            <person name="Hibbett D."/>
            <person name="Nagy L.G."/>
            <person name="Martin F.M."/>
        </authorList>
    </citation>
    <scope>NUCLEOTIDE SEQUENCE</scope>
    <source>
        <strain evidence="6">Prilba</strain>
    </source>
</reference>
<evidence type="ECO:0000313" key="7">
    <source>
        <dbReference type="Proteomes" id="UP000759537"/>
    </source>
</evidence>
<organism evidence="6 7">
    <name type="scientific">Russula ochroleuca</name>
    <dbReference type="NCBI Taxonomy" id="152965"/>
    <lineage>
        <taxon>Eukaryota</taxon>
        <taxon>Fungi</taxon>
        <taxon>Dikarya</taxon>
        <taxon>Basidiomycota</taxon>
        <taxon>Agaricomycotina</taxon>
        <taxon>Agaricomycetes</taxon>
        <taxon>Russulales</taxon>
        <taxon>Russulaceae</taxon>
        <taxon>Russula</taxon>
    </lineage>
</organism>
<dbReference type="PRINTS" id="PR00081">
    <property type="entry name" value="GDHRDH"/>
</dbReference>
<dbReference type="SUPFAM" id="SSF51735">
    <property type="entry name" value="NAD(P)-binding Rossmann-fold domains"/>
    <property type="match status" value="1"/>
</dbReference>
<dbReference type="PANTHER" id="PTHR43008:SF8">
    <property type="entry name" value="BENZIL REDUCTASE ((S)-BENZOIN FORMING) IRC24"/>
    <property type="match status" value="1"/>
</dbReference>
<evidence type="ECO:0000256" key="2">
    <source>
        <dbReference type="ARBA" id="ARBA00022857"/>
    </source>
</evidence>
<dbReference type="PANTHER" id="PTHR43008">
    <property type="entry name" value="BENZIL REDUCTASE"/>
    <property type="match status" value="1"/>
</dbReference>
<dbReference type="Gene3D" id="3.40.50.720">
    <property type="entry name" value="NAD(P)-binding Rossmann-like Domain"/>
    <property type="match status" value="1"/>
</dbReference>
<dbReference type="InterPro" id="IPR036291">
    <property type="entry name" value="NAD(P)-bd_dom_sf"/>
</dbReference>
<dbReference type="EMBL" id="WHVB01000003">
    <property type="protein sequence ID" value="KAF8484749.1"/>
    <property type="molecule type" value="Genomic_DNA"/>
</dbReference>
<dbReference type="InterPro" id="IPR020904">
    <property type="entry name" value="Sc_DH/Rdtase_CS"/>
</dbReference>
<dbReference type="PRINTS" id="PR00080">
    <property type="entry name" value="SDRFAMILY"/>
</dbReference>
<dbReference type="Proteomes" id="UP000759537">
    <property type="component" value="Unassembled WGS sequence"/>
</dbReference>
<feature type="domain" description="Ketoreductase" evidence="5">
    <location>
        <begin position="2"/>
        <end position="183"/>
    </location>
</feature>
<dbReference type="InterPro" id="IPR057326">
    <property type="entry name" value="KR_dom"/>
</dbReference>
<gene>
    <name evidence="6" type="ORF">DFH94DRAFT_689136</name>
</gene>
<dbReference type="GO" id="GO:0016616">
    <property type="term" value="F:oxidoreductase activity, acting on the CH-OH group of donors, NAD or NADP as acceptor"/>
    <property type="evidence" value="ECO:0007669"/>
    <property type="project" value="UniProtKB-ARBA"/>
</dbReference>
<keyword evidence="7" id="KW-1185">Reference proteome</keyword>
<dbReference type="AlphaFoldDB" id="A0A9P5N2W4"/>
<keyword evidence="3" id="KW-0560">Oxidoreductase</keyword>
<dbReference type="Pfam" id="PF00106">
    <property type="entry name" value="adh_short"/>
    <property type="match status" value="1"/>
</dbReference>